<organism evidence="1">
    <name type="scientific">candidate division WOR-3 bacterium</name>
    <dbReference type="NCBI Taxonomy" id="2052148"/>
    <lineage>
        <taxon>Bacteria</taxon>
        <taxon>Bacteria division WOR-3</taxon>
    </lineage>
</organism>
<comment type="caution">
    <text evidence="1">The sequence shown here is derived from an EMBL/GenBank/DDBJ whole genome shotgun (WGS) entry which is preliminary data.</text>
</comment>
<proteinExistence type="predicted"/>
<protein>
    <recommendedName>
        <fullName evidence="2">Asp-tRNA(Asn)/Glu-tRNA(Gln) amidotransferase GatCAB subunit C</fullName>
    </recommendedName>
</protein>
<dbReference type="InterPro" id="IPR036113">
    <property type="entry name" value="Asp/Glu-ADT_sf_sub_c"/>
</dbReference>
<accession>A0A7C4S367</accession>
<reference evidence="1" key="1">
    <citation type="journal article" date="2020" name="mSystems">
        <title>Genome- and Community-Level Interaction Insights into Carbon Utilization and Element Cycling Functions of Hydrothermarchaeota in Hydrothermal Sediment.</title>
        <authorList>
            <person name="Zhou Z."/>
            <person name="Liu Y."/>
            <person name="Xu W."/>
            <person name="Pan J."/>
            <person name="Luo Z.H."/>
            <person name="Li M."/>
        </authorList>
    </citation>
    <scope>NUCLEOTIDE SEQUENCE [LARGE SCALE GENOMIC DNA]</scope>
    <source>
        <strain evidence="1">SpSt-594</strain>
    </source>
</reference>
<dbReference type="Gene3D" id="1.10.20.60">
    <property type="entry name" value="Glu-tRNAGln amidotransferase C subunit, N-terminal domain"/>
    <property type="match status" value="1"/>
</dbReference>
<dbReference type="SUPFAM" id="SSF141000">
    <property type="entry name" value="Glu-tRNAGln amidotransferase C subunit"/>
    <property type="match status" value="1"/>
</dbReference>
<dbReference type="AlphaFoldDB" id="A0A7C4S367"/>
<dbReference type="GO" id="GO:0006450">
    <property type="term" value="P:regulation of translational fidelity"/>
    <property type="evidence" value="ECO:0007669"/>
    <property type="project" value="InterPro"/>
</dbReference>
<gene>
    <name evidence="1" type="ORF">ENT60_02590</name>
</gene>
<dbReference type="EMBL" id="DSZH01000117">
    <property type="protein sequence ID" value="HGU47435.1"/>
    <property type="molecule type" value="Genomic_DNA"/>
</dbReference>
<dbReference type="Pfam" id="PF02686">
    <property type="entry name" value="GatC"/>
    <property type="match status" value="1"/>
</dbReference>
<evidence type="ECO:0008006" key="2">
    <source>
        <dbReference type="Google" id="ProtNLM"/>
    </source>
</evidence>
<sequence length="90" mass="10659">MEEIIKKVISLAKLSFPKEELENFIKECEKIVSYFQELKKIYRREEKNDQETGLIEECPLRKDEAKIGDRGFLKGLSNFKGGYFRIKKIL</sequence>
<name>A0A7C4S367_UNCW3</name>
<dbReference type="InterPro" id="IPR003837">
    <property type="entry name" value="GatC"/>
</dbReference>
<evidence type="ECO:0000313" key="1">
    <source>
        <dbReference type="EMBL" id="HGU47435.1"/>
    </source>
</evidence>